<dbReference type="GeneID" id="24852868"/>
<dbReference type="GO" id="GO:0016829">
    <property type="term" value="F:lyase activity"/>
    <property type="evidence" value="ECO:0007669"/>
    <property type="project" value="UniProtKB-KW"/>
</dbReference>
<evidence type="ECO:0000259" key="11">
    <source>
        <dbReference type="Pfam" id="PF04412"/>
    </source>
</evidence>
<dbReference type="CDD" id="cd01355">
    <property type="entry name" value="AcnX"/>
    <property type="match status" value="1"/>
</dbReference>
<dbReference type="GO" id="GO:0008299">
    <property type="term" value="P:isoprenoid biosynthetic process"/>
    <property type="evidence" value="ECO:0007669"/>
    <property type="project" value="UniProtKB-KW"/>
</dbReference>
<dbReference type="HOGENOM" id="CLU_018825_1_0_2"/>
<dbReference type="RefSeq" id="WP_011033471.1">
    <property type="nucleotide sequence ID" value="NZ_CP009509.1"/>
</dbReference>
<proteinExistence type="inferred from homology"/>
<gene>
    <name evidence="12" type="ORF">MSMAW_3066</name>
</gene>
<evidence type="ECO:0000313" key="12">
    <source>
        <dbReference type="EMBL" id="AKB42057.1"/>
    </source>
</evidence>
<evidence type="ECO:0000256" key="8">
    <source>
        <dbReference type="ARBA" id="ARBA00046520"/>
    </source>
</evidence>
<evidence type="ECO:0000256" key="7">
    <source>
        <dbReference type="ARBA" id="ARBA00046333"/>
    </source>
</evidence>
<dbReference type="PANTHER" id="PTHR36577">
    <property type="entry name" value="DUF521 DOMAIN PROTEIN (AFU_ORTHOLOGUE AFUA_6G00490)"/>
    <property type="match status" value="1"/>
</dbReference>
<protein>
    <recommendedName>
        <fullName evidence="10">Phosphomevalonate dehydratase large subunit</fullName>
        <ecNumber evidence="9">4.2.1.182</ecNumber>
    </recommendedName>
</protein>
<evidence type="ECO:0000256" key="9">
    <source>
        <dbReference type="ARBA" id="ARBA00047176"/>
    </source>
</evidence>
<evidence type="ECO:0000256" key="2">
    <source>
        <dbReference type="ARBA" id="ARBA00023004"/>
    </source>
</evidence>
<comment type="catalytic activity">
    <reaction evidence="5">
        <text>(R)-5-phosphomevalonate = (2E)-3-methyl-5-phosphooxypent-2-enoate + H2O</text>
        <dbReference type="Rhea" id="RHEA:78975"/>
        <dbReference type="ChEBI" id="CHEBI:15377"/>
        <dbReference type="ChEBI" id="CHEBI:58146"/>
        <dbReference type="ChEBI" id="CHEBI:229665"/>
        <dbReference type="EC" id="4.2.1.182"/>
    </reaction>
    <physiologicalReaction direction="left-to-right" evidence="5">
        <dbReference type="Rhea" id="RHEA:78976"/>
    </physiologicalReaction>
</comment>
<evidence type="ECO:0000256" key="10">
    <source>
        <dbReference type="ARBA" id="ARBA00047196"/>
    </source>
</evidence>
<comment type="pathway">
    <text evidence="1">Isoprenoid biosynthesis; isopentenyl diphosphate biosynthesis via mevalonate pathway.</text>
</comment>
<name>A0A0E3Q0Y1_METMZ</name>
<evidence type="ECO:0000256" key="5">
    <source>
        <dbReference type="ARBA" id="ARBA00045120"/>
    </source>
</evidence>
<feature type="domain" description="Phosphomevalonate dehydratase large subunit-like" evidence="11">
    <location>
        <begin position="1"/>
        <end position="384"/>
    </location>
</feature>
<comment type="similarity">
    <text evidence="7">Belongs to the AcnX type II large subunit family.</text>
</comment>
<dbReference type="PATRIC" id="fig|1434117.4.peg.3881"/>
<accession>A0A0E3Q0Y1</accession>
<dbReference type="SMR" id="A0A0E3Q0Y1"/>
<keyword evidence="2" id="KW-0408">Iron</keyword>
<dbReference type="EMBL" id="CP009509">
    <property type="protein sequence ID" value="AKB42057.1"/>
    <property type="molecule type" value="Genomic_DNA"/>
</dbReference>
<evidence type="ECO:0000256" key="1">
    <source>
        <dbReference type="ARBA" id="ARBA00005092"/>
    </source>
</evidence>
<keyword evidence="4" id="KW-0456">Lyase</keyword>
<dbReference type="PANTHER" id="PTHR36577:SF3">
    <property type="entry name" value="DUF521 DOMAIN PROTEIN (AFU_ORTHOLOGUE AFUA_6G00490)"/>
    <property type="match status" value="1"/>
</dbReference>
<evidence type="ECO:0000256" key="6">
    <source>
        <dbReference type="ARBA" id="ARBA00045299"/>
    </source>
</evidence>
<evidence type="ECO:0000256" key="3">
    <source>
        <dbReference type="ARBA" id="ARBA00023229"/>
    </source>
</evidence>
<dbReference type="Pfam" id="PF04412">
    <property type="entry name" value="AcnX"/>
    <property type="match status" value="1"/>
</dbReference>
<dbReference type="EC" id="4.2.1.182" evidence="9"/>
<keyword evidence="3" id="KW-0414">Isoprene biosynthesis</keyword>
<evidence type="ECO:0000256" key="4">
    <source>
        <dbReference type="ARBA" id="ARBA00023239"/>
    </source>
</evidence>
<reference evidence="12 13" key="1">
    <citation type="submission" date="2014-07" db="EMBL/GenBank/DDBJ databases">
        <title>Methanogenic archaea and the global carbon cycle.</title>
        <authorList>
            <person name="Henriksen J.R."/>
            <person name="Luke J."/>
            <person name="Reinhart S."/>
            <person name="Benedict M.N."/>
            <person name="Youngblut N.D."/>
            <person name="Metcalf M.E."/>
            <person name="Whitaker R.J."/>
            <person name="Metcalf W.W."/>
        </authorList>
    </citation>
    <scope>NUCLEOTIDE SEQUENCE [LARGE SCALE GENOMIC DNA]</scope>
    <source>
        <strain evidence="12 13">WWM610</strain>
    </source>
</reference>
<evidence type="ECO:0000313" key="13">
    <source>
        <dbReference type="Proteomes" id="UP000033058"/>
    </source>
</evidence>
<comment type="function">
    <text evidence="6">Component of a hydro-lyase that catalyzes the dehydration of mevalonate 5-phosphate (MVA5P) to form trans-anhydromevalonate 5-phosphate (tAHMP). Involved in the archaeal mevalonate (MVA) pathway, which provides fundamental precursors for isoprenoid biosynthesis, such as isopentenyl diphosphate (IPP) and dimethylallyl diphosphate (DMAPP).</text>
</comment>
<dbReference type="InterPro" id="IPR007506">
    <property type="entry name" value="PMDh-L-like_dom"/>
</dbReference>
<organism evidence="12 13">
    <name type="scientific">Methanosarcina mazei WWM610</name>
    <dbReference type="NCBI Taxonomy" id="1434117"/>
    <lineage>
        <taxon>Archaea</taxon>
        <taxon>Methanobacteriati</taxon>
        <taxon>Methanobacteriota</taxon>
        <taxon>Stenosarchaea group</taxon>
        <taxon>Methanomicrobia</taxon>
        <taxon>Methanosarcinales</taxon>
        <taxon>Methanosarcinaceae</taxon>
        <taxon>Methanosarcina</taxon>
    </lineage>
</organism>
<dbReference type="AlphaFoldDB" id="A0A0E3Q0Y1"/>
<sequence>MYLTKEEEQILNGEAGETLRQAIQILVALGDIYGADRLIPIKSAQIAGVSYKTIGDAGLEWISDLEGQVKVPAILNPAGMDLEDWERLRISPEFAEKQKEIVQAYKKLGIRCECTCTPYTLEGFSVSYGDHLAWSESSAISYANSVIGARTNREGGPSALSAALLGKTANYGFHLDKNRVPEVSVSVECSLKESDYGALGYVAGKLIGNRVPIFQLRSKPEKDELKSLGAAMAASGAVALYHVKGVTPEACRMDFEEPEEKIIIERSQLDEVYESKGKEPELITIGCPHCSAAELKKAAELLKGKTVSKETWIFTSRELAERYPEYIRTIEESGAKVVCDTCMVVSPATNSYSCVMVNSGKAFAYVPGMCGAQSVYGNMEACINKATGGKERKAGDSH</sequence>
<comment type="subunit">
    <text evidence="8">Heterodimer composed of a large subunit (PMDh-L) and a small subunit (PMDh-S).</text>
</comment>
<dbReference type="Proteomes" id="UP000033058">
    <property type="component" value="Chromosome"/>
</dbReference>